<evidence type="ECO:0000313" key="1">
    <source>
        <dbReference type="EMBL" id="CAK51451.1"/>
    </source>
</evidence>
<accession>C8TDW5</accession>
<dbReference type="EMBL" id="AM269894">
    <property type="protein sequence ID" value="CAK51451.1"/>
    <property type="molecule type" value="Genomic_DNA"/>
</dbReference>
<protein>
    <submittedName>
        <fullName evidence="1">Uncharacterized protein</fullName>
    </submittedName>
</protein>
<proteinExistence type="predicted"/>
<sequence>MIPVRKEIAMLGAQQKIAQLHAADESVSQELRKSMENLVAVPQLEFTTPCGSSWNQSMTVQCAARHILHDN</sequence>
<reference evidence="1 2" key="1">
    <citation type="journal article" date="2007" name="Genome Res.">
        <title>Sequencing and analysis of chromosome 1 of Eimeria tenella reveals a unique segmental organization.</title>
        <authorList>
            <person name="Ling K.H."/>
            <person name="Rajandream M.A."/>
            <person name="Rivailler P."/>
            <person name="Ivens A."/>
            <person name="Yap S.J."/>
            <person name="Madeira A.M.B.N."/>
            <person name="Mungall K."/>
            <person name="Billington K."/>
            <person name="Yee W.Y."/>
            <person name="Bankier A.T."/>
            <person name="Carroll F."/>
            <person name="Durham A.M."/>
            <person name="Peters N."/>
            <person name="Loo S.S."/>
            <person name="Mat-Isa M.N."/>
            <person name="Novaes J."/>
            <person name="Quail M."/>
            <person name="Rosli R."/>
            <person name="Shamsudin M.N."/>
            <person name="Sobreira T.J.P."/>
            <person name="Tivey A.R."/>
            <person name="Wai S.F."/>
            <person name="White S."/>
            <person name="Wu X."/>
            <person name="Kerhornou A.X."/>
            <person name="Blake D."/>
            <person name="Mohamed R."/>
            <person name="Shirley M."/>
            <person name="Gruber A."/>
            <person name="Berriman M."/>
            <person name="Tomley F."/>
            <person name="Dear P.H."/>
            <person name="Wan K.L."/>
        </authorList>
    </citation>
    <scope>NUCLEOTIDE SEQUENCE [LARGE SCALE GENOMIC DNA]</scope>
    <source>
        <strain evidence="1 2">Houghton</strain>
    </source>
</reference>
<name>C8TDW5_EIMTE</name>
<dbReference type="Proteomes" id="UP000243681">
    <property type="component" value="Chromosome 1"/>
</dbReference>
<dbReference type="AlphaFoldDB" id="C8TDW5"/>
<organism evidence="1 2">
    <name type="scientific">Eimeria tenella</name>
    <name type="common">Coccidian parasite</name>
    <dbReference type="NCBI Taxonomy" id="5802"/>
    <lineage>
        <taxon>Eukaryota</taxon>
        <taxon>Sar</taxon>
        <taxon>Alveolata</taxon>
        <taxon>Apicomplexa</taxon>
        <taxon>Conoidasida</taxon>
        <taxon>Coccidia</taxon>
        <taxon>Eucoccidiorida</taxon>
        <taxon>Eimeriorina</taxon>
        <taxon>Eimeriidae</taxon>
        <taxon>Eimeria</taxon>
    </lineage>
</organism>
<gene>
    <name evidence="1" type="ORF">e2017b09.tmp0161</name>
</gene>
<evidence type="ECO:0000313" key="2">
    <source>
        <dbReference type="Proteomes" id="UP000243681"/>
    </source>
</evidence>